<gene>
    <name evidence="2" type="primary">iolE_2</name>
    <name evidence="2" type="ORF">PAM7971_03021</name>
</gene>
<dbReference type="SUPFAM" id="SSF51658">
    <property type="entry name" value="Xylose isomerase-like"/>
    <property type="match status" value="1"/>
</dbReference>
<organism evidence="2 3">
    <name type="scientific">Pacificibacter marinus</name>
    <dbReference type="NCBI Taxonomy" id="658057"/>
    <lineage>
        <taxon>Bacteria</taxon>
        <taxon>Pseudomonadati</taxon>
        <taxon>Pseudomonadota</taxon>
        <taxon>Alphaproteobacteria</taxon>
        <taxon>Rhodobacterales</taxon>
        <taxon>Roseobacteraceae</taxon>
        <taxon>Pacificibacter</taxon>
    </lineage>
</organism>
<dbReference type="Gene3D" id="3.20.20.150">
    <property type="entry name" value="Divalent-metal-dependent TIM barrel enzymes"/>
    <property type="match status" value="1"/>
</dbReference>
<dbReference type="InterPro" id="IPR013022">
    <property type="entry name" value="Xyl_isomerase-like_TIM-brl"/>
</dbReference>
<dbReference type="RefSeq" id="WP_085850125.1">
    <property type="nucleotide sequence ID" value="NZ_FNZV01000011.1"/>
</dbReference>
<dbReference type="EC" id="4.2.1.44" evidence="2"/>
<sequence length="268" mass="29666">MIITCVTNEVYPDASSESLPKIFGRAQEQGIGSFELRLVEGKRFPMFEADAFARLKEQSKEFGINYTAVSPGLFKVPLKSELTALHTNYLLPMSLDLADEMGIKTLILFGPTRAENPAANEFDEVVALIKNAVEIAVARGFTVQLENLPGSWADTSDACFNLLEAVNHPDFGYVWDTGNLYEAEETHFRAGYEKLKPYIRNVHLKDGAVVDGKMVWMRYGEGVTDVKGQVEALIADDYKGTLVLEAACQPHEMADFPTSIAYLKSILA</sequence>
<accession>A0A1Y5TBP7</accession>
<reference evidence="2 3" key="1">
    <citation type="submission" date="2017-03" db="EMBL/GenBank/DDBJ databases">
        <authorList>
            <person name="Afonso C.L."/>
            <person name="Miller P.J."/>
            <person name="Scott M.A."/>
            <person name="Spackman E."/>
            <person name="Goraichik I."/>
            <person name="Dimitrov K.M."/>
            <person name="Suarez D.L."/>
            <person name="Swayne D.E."/>
        </authorList>
    </citation>
    <scope>NUCLEOTIDE SEQUENCE [LARGE SCALE GENOMIC DNA]</scope>
    <source>
        <strain evidence="2 3">CECT 7971</strain>
    </source>
</reference>
<name>A0A1Y5TBP7_9RHOB</name>
<dbReference type="PANTHER" id="PTHR12110:SF53">
    <property type="entry name" value="BLR5974 PROTEIN"/>
    <property type="match status" value="1"/>
</dbReference>
<dbReference type="AlphaFoldDB" id="A0A1Y5TBP7"/>
<dbReference type="InterPro" id="IPR050312">
    <property type="entry name" value="IolE/XylAMocC-like"/>
</dbReference>
<dbReference type="GO" id="GO:0050114">
    <property type="term" value="F:myo-inosose-2 dehydratase activity"/>
    <property type="evidence" value="ECO:0007669"/>
    <property type="project" value="UniProtKB-EC"/>
</dbReference>
<evidence type="ECO:0000259" key="1">
    <source>
        <dbReference type="Pfam" id="PF01261"/>
    </source>
</evidence>
<dbReference type="PANTHER" id="PTHR12110">
    <property type="entry name" value="HYDROXYPYRUVATE ISOMERASE"/>
    <property type="match status" value="1"/>
</dbReference>
<dbReference type="STRING" id="658057.SAMN04488032_11166"/>
<feature type="domain" description="Xylose isomerase-like TIM barrel" evidence="1">
    <location>
        <begin position="25"/>
        <end position="265"/>
    </location>
</feature>
<dbReference type="InterPro" id="IPR036237">
    <property type="entry name" value="Xyl_isomerase-like_sf"/>
</dbReference>
<keyword evidence="2" id="KW-0456">Lyase</keyword>
<proteinExistence type="predicted"/>
<keyword evidence="3" id="KW-1185">Reference proteome</keyword>
<dbReference type="EMBL" id="FWFW01000011">
    <property type="protein sequence ID" value="SLN58264.1"/>
    <property type="molecule type" value="Genomic_DNA"/>
</dbReference>
<dbReference type="Proteomes" id="UP000193307">
    <property type="component" value="Unassembled WGS sequence"/>
</dbReference>
<dbReference type="Pfam" id="PF01261">
    <property type="entry name" value="AP_endonuc_2"/>
    <property type="match status" value="1"/>
</dbReference>
<dbReference type="OrthoDB" id="9779184at2"/>
<protein>
    <submittedName>
        <fullName evidence="2">Inosose dehydratase</fullName>
        <ecNumber evidence="2">4.2.1.44</ecNumber>
    </submittedName>
</protein>
<evidence type="ECO:0000313" key="3">
    <source>
        <dbReference type="Proteomes" id="UP000193307"/>
    </source>
</evidence>
<evidence type="ECO:0000313" key="2">
    <source>
        <dbReference type="EMBL" id="SLN58264.1"/>
    </source>
</evidence>